<dbReference type="AlphaFoldDB" id="A0A9N9S6Q9"/>
<dbReference type="Proteomes" id="UP001153620">
    <property type="component" value="Chromosome 4"/>
</dbReference>
<protein>
    <recommendedName>
        <fullName evidence="3">ZAD domain-containing protein</fullName>
    </recommendedName>
</protein>
<dbReference type="SMART" id="SM00868">
    <property type="entry name" value="zf-AD"/>
    <property type="match status" value="1"/>
</dbReference>
<gene>
    <name evidence="4" type="ORF">CHIRRI_LOCUS14402</name>
</gene>
<feature type="binding site" evidence="1">
    <location>
        <position position="53"/>
    </location>
    <ligand>
        <name>Zn(2+)</name>
        <dbReference type="ChEBI" id="CHEBI:29105"/>
    </ligand>
</feature>
<organism evidence="4 5">
    <name type="scientific">Chironomus riparius</name>
    <dbReference type="NCBI Taxonomy" id="315576"/>
    <lineage>
        <taxon>Eukaryota</taxon>
        <taxon>Metazoa</taxon>
        <taxon>Ecdysozoa</taxon>
        <taxon>Arthropoda</taxon>
        <taxon>Hexapoda</taxon>
        <taxon>Insecta</taxon>
        <taxon>Pterygota</taxon>
        <taxon>Neoptera</taxon>
        <taxon>Endopterygota</taxon>
        <taxon>Diptera</taxon>
        <taxon>Nematocera</taxon>
        <taxon>Chironomoidea</taxon>
        <taxon>Chironomidae</taxon>
        <taxon>Chironominae</taxon>
        <taxon>Chironomus</taxon>
    </lineage>
</organism>
<reference evidence="4" key="2">
    <citation type="submission" date="2022-10" db="EMBL/GenBank/DDBJ databases">
        <authorList>
            <consortium name="ENA_rothamsted_submissions"/>
            <consortium name="culmorum"/>
            <person name="King R."/>
        </authorList>
    </citation>
    <scope>NUCLEOTIDE SEQUENCE</scope>
</reference>
<keyword evidence="1" id="KW-0479">Metal-binding</keyword>
<sequence>MSIDGKMCRVCLATQSTSKFNQIFENNGKLGKQIYELTGIKILEFRQCLALICLKCTINLQLALELRDSILDNNRHFNEIYKICQFEEYDIDFSAIQPSQWPVDPNVMVKSDPTTSSDFTFNNPIGNFHPLETEEYIISEVIKEEPRDEVEEFTNETKYQATIIKSEITEEPEEIQELNFSSLPIELLHTLDSNNSTDCDNYLDELGQPTSQYSSELDRQENSLTVHQQNRRALSPNQLERKRARDRLRKQQKRLAETEEEREARKIANAARQRKRRELMKDYNLKRKISKLKKRNNETEEQRQKRLESERLRMAAKRKTENEEQRQKRLEAERNRVALKRKTESEEKRRIRLEAQRIRVAQRRNAKRSQNN</sequence>
<dbReference type="OrthoDB" id="1728974at2759"/>
<dbReference type="GO" id="GO:0005634">
    <property type="term" value="C:nucleus"/>
    <property type="evidence" value="ECO:0007669"/>
    <property type="project" value="InterPro"/>
</dbReference>
<dbReference type="GO" id="GO:0008270">
    <property type="term" value="F:zinc ion binding"/>
    <property type="evidence" value="ECO:0007669"/>
    <property type="project" value="UniProtKB-UniRule"/>
</dbReference>
<keyword evidence="1" id="KW-0862">Zinc</keyword>
<dbReference type="SUPFAM" id="SSF57716">
    <property type="entry name" value="Glucocorticoid receptor-like (DNA-binding domain)"/>
    <property type="match status" value="1"/>
</dbReference>
<feature type="compositionally biased region" description="Basic and acidic residues" evidence="2">
    <location>
        <begin position="254"/>
        <end position="266"/>
    </location>
</feature>
<dbReference type="InterPro" id="IPR012934">
    <property type="entry name" value="Znf_AD"/>
</dbReference>
<feature type="compositionally biased region" description="Basic and acidic residues" evidence="2">
    <location>
        <begin position="295"/>
        <end position="349"/>
    </location>
</feature>
<evidence type="ECO:0000313" key="4">
    <source>
        <dbReference type="EMBL" id="CAG9811595.1"/>
    </source>
</evidence>
<dbReference type="EMBL" id="OU895880">
    <property type="protein sequence ID" value="CAG9811595.1"/>
    <property type="molecule type" value="Genomic_DNA"/>
</dbReference>
<evidence type="ECO:0000313" key="5">
    <source>
        <dbReference type="Proteomes" id="UP001153620"/>
    </source>
</evidence>
<proteinExistence type="predicted"/>
<dbReference type="Pfam" id="PF07776">
    <property type="entry name" value="zf-AD"/>
    <property type="match status" value="1"/>
</dbReference>
<accession>A0A9N9S6Q9</accession>
<feature type="region of interest" description="Disordered" evidence="2">
    <location>
        <begin position="243"/>
        <end position="277"/>
    </location>
</feature>
<feature type="compositionally biased region" description="Basic residues" evidence="2">
    <location>
        <begin position="243"/>
        <end position="253"/>
    </location>
</feature>
<keyword evidence="1" id="KW-0863">Zinc-finger</keyword>
<evidence type="ECO:0000256" key="1">
    <source>
        <dbReference type="PROSITE-ProRule" id="PRU01263"/>
    </source>
</evidence>
<feature type="region of interest" description="Disordered" evidence="2">
    <location>
        <begin position="289"/>
        <end position="349"/>
    </location>
</feature>
<reference evidence="4" key="1">
    <citation type="submission" date="2022-01" db="EMBL/GenBank/DDBJ databases">
        <authorList>
            <person name="King R."/>
        </authorList>
    </citation>
    <scope>NUCLEOTIDE SEQUENCE</scope>
</reference>
<keyword evidence="5" id="KW-1185">Reference proteome</keyword>
<dbReference type="PROSITE" id="PS51915">
    <property type="entry name" value="ZAD"/>
    <property type="match status" value="1"/>
</dbReference>
<feature type="binding site" evidence="1">
    <location>
        <position position="8"/>
    </location>
    <ligand>
        <name>Zn(2+)</name>
        <dbReference type="ChEBI" id="CHEBI:29105"/>
    </ligand>
</feature>
<evidence type="ECO:0000259" key="3">
    <source>
        <dbReference type="PROSITE" id="PS51915"/>
    </source>
</evidence>
<feature type="binding site" evidence="1">
    <location>
        <position position="11"/>
    </location>
    <ligand>
        <name>Zn(2+)</name>
        <dbReference type="ChEBI" id="CHEBI:29105"/>
    </ligand>
</feature>
<feature type="binding site" evidence="1">
    <location>
        <position position="56"/>
    </location>
    <ligand>
        <name>Zn(2+)</name>
        <dbReference type="ChEBI" id="CHEBI:29105"/>
    </ligand>
</feature>
<name>A0A9N9S6Q9_9DIPT</name>
<evidence type="ECO:0000256" key="2">
    <source>
        <dbReference type="SAM" id="MobiDB-lite"/>
    </source>
</evidence>
<feature type="domain" description="ZAD" evidence="3">
    <location>
        <begin position="6"/>
        <end position="80"/>
    </location>
</feature>